<keyword evidence="1" id="KW-0812">Transmembrane</keyword>
<evidence type="ECO:0000313" key="3">
    <source>
        <dbReference type="Proteomes" id="UP000062973"/>
    </source>
</evidence>
<dbReference type="STRING" id="1068978.AMETH_6236"/>
<evidence type="ECO:0000256" key="1">
    <source>
        <dbReference type="SAM" id="Phobius"/>
    </source>
</evidence>
<dbReference type="OrthoDB" id="3573230at2"/>
<dbReference type="eggNOG" id="ENOG5033P34">
    <property type="taxonomic scope" value="Bacteria"/>
</dbReference>
<dbReference type="AlphaFoldDB" id="A0A076N0G7"/>
<keyword evidence="1" id="KW-1133">Transmembrane helix</keyword>
<dbReference type="HOGENOM" id="CLU_1320136_0_0_11"/>
<protein>
    <recommendedName>
        <fullName evidence="4">DUF2537 domain-containing protein</fullName>
    </recommendedName>
</protein>
<dbReference type="InterPro" id="IPR036259">
    <property type="entry name" value="MFS_trans_sf"/>
</dbReference>
<organism evidence="2 3">
    <name type="scientific">Amycolatopsis methanolica 239</name>
    <dbReference type="NCBI Taxonomy" id="1068978"/>
    <lineage>
        <taxon>Bacteria</taxon>
        <taxon>Bacillati</taxon>
        <taxon>Actinomycetota</taxon>
        <taxon>Actinomycetes</taxon>
        <taxon>Pseudonocardiales</taxon>
        <taxon>Pseudonocardiaceae</taxon>
        <taxon>Amycolatopsis</taxon>
        <taxon>Amycolatopsis methanolica group</taxon>
    </lineage>
</organism>
<proteinExistence type="predicted"/>
<keyword evidence="3" id="KW-1185">Reference proteome</keyword>
<sequence>MELRVRGDRAVLKGHGDVYTREINPHSLALGVELADALHEWAQVAAALRRSANDPSEAATVVSRRGQQLASRVAGVMGTPVHYVDPVTGEQVVVPPPPRADESPRLFAGVGDEPTPWVTGLVVAGFVAAVVIVAMMALATALAAETAGWLVLLAAVVVTAGIAPSLWLARKLPIIRWVALGAAAGVVLSWFGVLAVVF</sequence>
<reference evidence="2 3" key="1">
    <citation type="submission" date="2014-07" db="EMBL/GenBank/DDBJ databases">
        <title>Whole Genome Sequence of the Amycolatopsis methanolica 239.</title>
        <authorList>
            <person name="Tang B."/>
        </authorList>
    </citation>
    <scope>NUCLEOTIDE SEQUENCE [LARGE SCALE GENOMIC DNA]</scope>
    <source>
        <strain evidence="2 3">239</strain>
    </source>
</reference>
<dbReference type="Pfam" id="PF10801">
    <property type="entry name" value="DUF2537"/>
    <property type="match status" value="1"/>
</dbReference>
<dbReference type="PATRIC" id="fig|1068978.7.peg.6700"/>
<feature type="transmembrane region" description="Helical" evidence="1">
    <location>
        <begin position="174"/>
        <end position="197"/>
    </location>
</feature>
<name>A0A076N0G7_AMYME</name>
<dbReference type="Proteomes" id="UP000062973">
    <property type="component" value="Chromosome"/>
</dbReference>
<accession>A0A076N0G7</accession>
<dbReference type="RefSeq" id="WP_017985164.1">
    <property type="nucleotide sequence ID" value="NZ_AQUL01000001.1"/>
</dbReference>
<dbReference type="KEGG" id="amq:AMETH_6236"/>
<gene>
    <name evidence="2" type="ORF">AMETH_6236</name>
</gene>
<feature type="transmembrane region" description="Helical" evidence="1">
    <location>
        <begin position="149"/>
        <end position="168"/>
    </location>
</feature>
<evidence type="ECO:0000313" key="2">
    <source>
        <dbReference type="EMBL" id="AIJ26328.1"/>
    </source>
</evidence>
<dbReference type="EMBL" id="CP009110">
    <property type="protein sequence ID" value="AIJ26328.1"/>
    <property type="molecule type" value="Genomic_DNA"/>
</dbReference>
<keyword evidence="1" id="KW-0472">Membrane</keyword>
<dbReference type="SUPFAM" id="SSF103473">
    <property type="entry name" value="MFS general substrate transporter"/>
    <property type="match status" value="1"/>
</dbReference>
<dbReference type="InterPro" id="IPR024244">
    <property type="entry name" value="DUF2537"/>
</dbReference>
<feature type="transmembrane region" description="Helical" evidence="1">
    <location>
        <begin position="117"/>
        <end position="142"/>
    </location>
</feature>
<evidence type="ECO:0008006" key="4">
    <source>
        <dbReference type="Google" id="ProtNLM"/>
    </source>
</evidence>